<dbReference type="OMA" id="KRNEYDC"/>
<name>A0A1B6PHQ4_SORBI</name>
<accession>A0A1B6PHQ4</accession>
<reference evidence="1 2" key="1">
    <citation type="journal article" date="2009" name="Nature">
        <title>The Sorghum bicolor genome and the diversification of grasses.</title>
        <authorList>
            <person name="Paterson A.H."/>
            <person name="Bowers J.E."/>
            <person name="Bruggmann R."/>
            <person name="Dubchak I."/>
            <person name="Grimwood J."/>
            <person name="Gundlach H."/>
            <person name="Haberer G."/>
            <person name="Hellsten U."/>
            <person name="Mitros T."/>
            <person name="Poliakov A."/>
            <person name="Schmutz J."/>
            <person name="Spannagl M."/>
            <person name="Tang H."/>
            <person name="Wang X."/>
            <person name="Wicker T."/>
            <person name="Bharti A.K."/>
            <person name="Chapman J."/>
            <person name="Feltus F.A."/>
            <person name="Gowik U."/>
            <person name="Grigoriev I.V."/>
            <person name="Lyons E."/>
            <person name="Maher C.A."/>
            <person name="Martis M."/>
            <person name="Narechania A."/>
            <person name="Otillar R.P."/>
            <person name="Penning B.W."/>
            <person name="Salamov A.A."/>
            <person name="Wang Y."/>
            <person name="Zhang L."/>
            <person name="Carpita N.C."/>
            <person name="Freeling M."/>
            <person name="Gingle A.R."/>
            <person name="Hash C.T."/>
            <person name="Keller B."/>
            <person name="Klein P."/>
            <person name="Kresovich S."/>
            <person name="McCann M.C."/>
            <person name="Ming R."/>
            <person name="Peterson D.G."/>
            <person name="Mehboob-ur-Rahman"/>
            <person name="Ware D."/>
            <person name="Westhoff P."/>
            <person name="Mayer K.F."/>
            <person name="Messing J."/>
            <person name="Rokhsar D.S."/>
        </authorList>
    </citation>
    <scope>NUCLEOTIDE SEQUENCE [LARGE SCALE GENOMIC DNA]</scope>
    <source>
        <strain evidence="2">cv. BTx623</strain>
    </source>
</reference>
<sequence>MSSRVPKSLLLWMQDCRRCQIIAVSLFRIKERKRNEYDCSLSRRTVLMILFAESVRVSHISALQQENVEGYAIRRNKLTGRYLKSQTQSSGR</sequence>
<dbReference type="EMBL" id="CM000766">
    <property type="protein sequence ID" value="KXG25210.1"/>
    <property type="molecule type" value="Genomic_DNA"/>
</dbReference>
<dbReference type="InParanoid" id="A0A1B6PHQ4"/>
<dbReference type="Gramene" id="KXG25211">
    <property type="protein sequence ID" value="KXG25211"/>
    <property type="gene ID" value="SORBI_3007G136400"/>
</dbReference>
<gene>
    <name evidence="1" type="ORF">SORBI_3007G136400</name>
</gene>
<reference evidence="2" key="3">
    <citation type="journal article" date="2018" name="Plant J.">
        <title>The Sorghum bicolor reference genome: improved assembly, gene annotations, a transcriptome atlas, and signatures of genome organization.</title>
        <authorList>
            <person name="McCormick R.F."/>
            <person name="Truong S.K."/>
            <person name="Sreedasyam A."/>
            <person name="Jenkins J."/>
            <person name="Shu S."/>
            <person name="Sims D."/>
            <person name="Kennedy M."/>
            <person name="Amirebrahimi M."/>
            <person name="Weers B.D."/>
            <person name="McKinley B."/>
            <person name="Mattison A."/>
            <person name="Morishige D.T."/>
            <person name="Grimwood J."/>
            <person name="Schmutz J."/>
            <person name="Mullet J.E."/>
        </authorList>
    </citation>
    <scope>NUCLEOTIDE SEQUENCE [LARGE SCALE GENOMIC DNA]</scope>
    <source>
        <strain evidence="2">cv. BTx623</strain>
    </source>
</reference>
<evidence type="ECO:0000313" key="1">
    <source>
        <dbReference type="EMBL" id="KXG25210.1"/>
    </source>
</evidence>
<dbReference type="AlphaFoldDB" id="A0A1B6PHQ4"/>
<proteinExistence type="predicted"/>
<keyword evidence="2" id="KW-1185">Reference proteome</keyword>
<dbReference type="Gramene" id="KXG25210">
    <property type="protein sequence ID" value="KXG25210"/>
    <property type="gene ID" value="SORBI_3007G136400"/>
</dbReference>
<evidence type="ECO:0000313" key="2">
    <source>
        <dbReference type="Proteomes" id="UP000000768"/>
    </source>
</evidence>
<dbReference type="Proteomes" id="UP000000768">
    <property type="component" value="Chromosome 7"/>
</dbReference>
<organism evidence="1 2">
    <name type="scientific">Sorghum bicolor</name>
    <name type="common">Sorghum</name>
    <name type="synonym">Sorghum vulgare</name>
    <dbReference type="NCBI Taxonomy" id="4558"/>
    <lineage>
        <taxon>Eukaryota</taxon>
        <taxon>Viridiplantae</taxon>
        <taxon>Streptophyta</taxon>
        <taxon>Embryophyta</taxon>
        <taxon>Tracheophyta</taxon>
        <taxon>Spermatophyta</taxon>
        <taxon>Magnoliopsida</taxon>
        <taxon>Liliopsida</taxon>
        <taxon>Poales</taxon>
        <taxon>Poaceae</taxon>
        <taxon>PACMAD clade</taxon>
        <taxon>Panicoideae</taxon>
        <taxon>Andropogonodae</taxon>
        <taxon>Andropogoneae</taxon>
        <taxon>Sorghinae</taxon>
        <taxon>Sorghum</taxon>
    </lineage>
</organism>
<reference evidence="1" key="2">
    <citation type="submission" date="2017-02" db="EMBL/GenBank/DDBJ databases">
        <title>WGS assembly of Sorghum bicolor.</title>
        <authorList>
            <person name="Paterson A."/>
            <person name="Mullet J."/>
            <person name="Bowers J."/>
            <person name="Bruggmann R."/>
            <person name="Dubchak I."/>
            <person name="Grimwood J."/>
            <person name="Gundlach H."/>
            <person name="Haberer G."/>
            <person name="Hellsten U."/>
            <person name="Mitros T."/>
            <person name="Poliakov A."/>
            <person name="Schmutz J."/>
            <person name="Spannagl M."/>
            <person name="Tang H."/>
            <person name="Wang X."/>
            <person name="Wicker T."/>
            <person name="Bharti A."/>
            <person name="Chapman J."/>
            <person name="Feltus F."/>
            <person name="Gowik U."/>
            <person name="Grigoriev I."/>
            <person name="Lyons E."/>
            <person name="Maher C."/>
            <person name="Martis M."/>
            <person name="Narechania A."/>
            <person name="Otillar R."/>
            <person name="Penning B."/>
            <person name="Salamov A."/>
            <person name="Wang Y."/>
            <person name="Zhang L."/>
            <person name="Carpita N."/>
            <person name="Freeling M."/>
            <person name="Gingle A."/>
            <person name="Hash C."/>
            <person name="Keller B."/>
            <person name="Klein P."/>
            <person name="Kresovich S."/>
            <person name="Mccann M."/>
            <person name="Ming R."/>
            <person name="Peterson D."/>
            <person name="Rahman M."/>
            <person name="Ware D."/>
            <person name="Westhoff P."/>
            <person name="Mayer K."/>
            <person name="Messing J."/>
            <person name="Sims D."/>
            <person name="Jenkins J."/>
            <person name="Shu S."/>
            <person name="Rokhsar D."/>
        </authorList>
    </citation>
    <scope>NUCLEOTIDE SEQUENCE</scope>
</reference>
<protein>
    <submittedName>
        <fullName evidence="1">Uncharacterized protein</fullName>
    </submittedName>
</protein>
<dbReference type="EMBL" id="CM000766">
    <property type="protein sequence ID" value="KXG25211.1"/>
    <property type="molecule type" value="Genomic_DNA"/>
</dbReference>